<sequence>MYQIKGILGFSLMVVMIPLITSEMNEGNYRIENVADGLHITTEGGNSPFARIVGENWQNFGEQKWSVEKSGPKAYFLSPEKYRTNNALSYFRDPAQKYPVPQKWALIAVRDGYQIQNLRTELCLISSGRRREILEGKCDQYLRDRHWRFTTV</sequence>
<feature type="signal peptide" evidence="1">
    <location>
        <begin position="1"/>
        <end position="22"/>
    </location>
</feature>
<reference evidence="2 3" key="1">
    <citation type="submission" date="2024-08" db="EMBL/GenBank/DDBJ databases">
        <authorList>
            <person name="Cucini C."/>
            <person name="Frati F."/>
        </authorList>
    </citation>
    <scope>NUCLEOTIDE SEQUENCE [LARGE SCALE GENOMIC DNA]</scope>
</reference>
<protein>
    <submittedName>
        <fullName evidence="2">Uncharacterized protein</fullName>
    </submittedName>
</protein>
<dbReference type="SUPFAM" id="SSF50370">
    <property type="entry name" value="Ricin B-like lectins"/>
    <property type="match status" value="1"/>
</dbReference>
<name>A0ABP1QJP2_9HEXA</name>
<comment type="caution">
    <text evidence="2">The sequence shown here is derived from an EMBL/GenBank/DDBJ whole genome shotgun (WGS) entry which is preliminary data.</text>
</comment>
<accession>A0ABP1QJP2</accession>
<dbReference type="InterPro" id="IPR035992">
    <property type="entry name" value="Ricin_B-like_lectins"/>
</dbReference>
<proteinExistence type="predicted"/>
<organism evidence="2 3">
    <name type="scientific">Orchesella dallaii</name>
    <dbReference type="NCBI Taxonomy" id="48710"/>
    <lineage>
        <taxon>Eukaryota</taxon>
        <taxon>Metazoa</taxon>
        <taxon>Ecdysozoa</taxon>
        <taxon>Arthropoda</taxon>
        <taxon>Hexapoda</taxon>
        <taxon>Collembola</taxon>
        <taxon>Entomobryomorpha</taxon>
        <taxon>Entomobryoidea</taxon>
        <taxon>Orchesellidae</taxon>
        <taxon>Orchesellinae</taxon>
        <taxon>Orchesella</taxon>
    </lineage>
</organism>
<gene>
    <name evidence="2" type="ORF">ODALV1_LOCUS10756</name>
</gene>
<keyword evidence="1" id="KW-0732">Signal</keyword>
<dbReference type="Proteomes" id="UP001642540">
    <property type="component" value="Unassembled WGS sequence"/>
</dbReference>
<dbReference type="Gene3D" id="2.80.10.50">
    <property type="match status" value="1"/>
</dbReference>
<feature type="chain" id="PRO_5046138458" evidence="1">
    <location>
        <begin position="23"/>
        <end position="152"/>
    </location>
</feature>
<dbReference type="PROSITE" id="PS50231">
    <property type="entry name" value="RICIN_B_LECTIN"/>
    <property type="match status" value="1"/>
</dbReference>
<keyword evidence="3" id="KW-1185">Reference proteome</keyword>
<evidence type="ECO:0000313" key="2">
    <source>
        <dbReference type="EMBL" id="CAL8101183.1"/>
    </source>
</evidence>
<evidence type="ECO:0000256" key="1">
    <source>
        <dbReference type="SAM" id="SignalP"/>
    </source>
</evidence>
<dbReference type="EMBL" id="CAXLJM020000033">
    <property type="protein sequence ID" value="CAL8101183.1"/>
    <property type="molecule type" value="Genomic_DNA"/>
</dbReference>
<evidence type="ECO:0000313" key="3">
    <source>
        <dbReference type="Proteomes" id="UP001642540"/>
    </source>
</evidence>